<proteinExistence type="predicted"/>
<protein>
    <recommendedName>
        <fullName evidence="2">Pyridoxamine 5'-phosphate oxidase putative domain-containing protein</fullName>
    </recommendedName>
</protein>
<organism evidence="1">
    <name type="scientific">bioreactor metagenome</name>
    <dbReference type="NCBI Taxonomy" id="1076179"/>
    <lineage>
        <taxon>unclassified sequences</taxon>
        <taxon>metagenomes</taxon>
        <taxon>ecological metagenomes</taxon>
    </lineage>
</organism>
<sequence>MSVPFKIPKMLKPEYDSMIRDNVISRIAFFGKDHPYIAPFLYVFDDKNLYFLSTRYGKKVELFSQNPAVSVEIEDVAPDMSTYRFVTLLGTLSEVTDDERKRAVKSHFVQLISDKKISEKSLYALGHSPTESLDKIIGEDRTMVWKLVDVKEIVALKNA</sequence>
<dbReference type="Pfam" id="PF12900">
    <property type="entry name" value="Pyridox_ox_2"/>
    <property type="match status" value="1"/>
</dbReference>
<gene>
    <name evidence="1" type="ORF">SDC9_18522</name>
</gene>
<reference evidence="1" key="1">
    <citation type="submission" date="2019-08" db="EMBL/GenBank/DDBJ databases">
        <authorList>
            <person name="Kucharzyk K."/>
            <person name="Murdoch R.W."/>
            <person name="Higgins S."/>
            <person name="Loffler F."/>
        </authorList>
    </citation>
    <scope>NUCLEOTIDE SEQUENCE</scope>
</reference>
<dbReference type="AlphaFoldDB" id="A0A644U2W1"/>
<dbReference type="Gene3D" id="2.30.110.10">
    <property type="entry name" value="Electron Transport, Fmn-binding Protein, Chain A"/>
    <property type="match status" value="1"/>
</dbReference>
<dbReference type="InterPro" id="IPR012349">
    <property type="entry name" value="Split_barrel_FMN-bd"/>
</dbReference>
<evidence type="ECO:0008006" key="2">
    <source>
        <dbReference type="Google" id="ProtNLM"/>
    </source>
</evidence>
<dbReference type="SUPFAM" id="SSF50475">
    <property type="entry name" value="FMN-binding split barrel"/>
    <property type="match status" value="1"/>
</dbReference>
<accession>A0A644U2W1</accession>
<dbReference type="InterPro" id="IPR024747">
    <property type="entry name" value="Pyridox_Oxase-rel"/>
</dbReference>
<dbReference type="EMBL" id="VSSQ01000067">
    <property type="protein sequence ID" value="MPL72732.1"/>
    <property type="molecule type" value="Genomic_DNA"/>
</dbReference>
<comment type="caution">
    <text evidence="1">The sequence shown here is derived from an EMBL/GenBank/DDBJ whole genome shotgun (WGS) entry which is preliminary data.</text>
</comment>
<name>A0A644U2W1_9ZZZZ</name>
<evidence type="ECO:0000313" key="1">
    <source>
        <dbReference type="EMBL" id="MPL72732.1"/>
    </source>
</evidence>